<dbReference type="Proteomes" id="UP000242414">
    <property type="component" value="Unassembled WGS sequence"/>
</dbReference>
<dbReference type="EMBL" id="KV921855">
    <property type="protein sequence ID" value="ORE11759.1"/>
    <property type="molecule type" value="Genomic_DNA"/>
</dbReference>
<feature type="transmembrane region" description="Helical" evidence="1">
    <location>
        <begin position="29"/>
        <end position="52"/>
    </location>
</feature>
<keyword evidence="1" id="KW-0472">Membrane</keyword>
<sequence length="60" mass="7036">MSWQYSQKISQQCCIHLTHYVLLFPHGTYGWSLVPAALSLYQQPQLLFLLLLRSLKMELV</sequence>
<reference evidence="2" key="1">
    <citation type="journal article" date="2016" name="Proc. Natl. Acad. Sci. U.S.A.">
        <title>Lipid metabolic changes in an early divergent fungus govern the establishment of a mutualistic symbiosis with endobacteria.</title>
        <authorList>
            <person name="Lastovetsky O.A."/>
            <person name="Gaspar M.L."/>
            <person name="Mondo S.J."/>
            <person name="LaButti K.M."/>
            <person name="Sandor L."/>
            <person name="Grigoriev I.V."/>
            <person name="Henry S.A."/>
            <person name="Pawlowska T.E."/>
        </authorList>
    </citation>
    <scope>NUCLEOTIDE SEQUENCE [LARGE SCALE GENOMIC DNA]</scope>
    <source>
        <strain evidence="2">ATCC 52814</strain>
    </source>
</reference>
<keyword evidence="1" id="KW-1133">Transmembrane helix</keyword>
<proteinExistence type="predicted"/>
<keyword evidence="1" id="KW-0812">Transmembrane</keyword>
<protein>
    <submittedName>
        <fullName evidence="2">Uncharacterized protein</fullName>
    </submittedName>
</protein>
<dbReference type="VEuPathDB" id="FungiDB:BCV72DRAFT_219479"/>
<name>A0A1X0RIC8_RHIZD</name>
<evidence type="ECO:0000256" key="1">
    <source>
        <dbReference type="SAM" id="Phobius"/>
    </source>
</evidence>
<dbReference type="AlphaFoldDB" id="A0A1X0RIC8"/>
<accession>A0A1X0RIC8</accession>
<evidence type="ECO:0000313" key="2">
    <source>
        <dbReference type="EMBL" id="ORE11759.1"/>
    </source>
</evidence>
<gene>
    <name evidence="2" type="ORF">BCV72DRAFT_219479</name>
</gene>
<organism evidence="2">
    <name type="scientific">Rhizopus microsporus var. microsporus</name>
    <dbReference type="NCBI Taxonomy" id="86635"/>
    <lineage>
        <taxon>Eukaryota</taxon>
        <taxon>Fungi</taxon>
        <taxon>Fungi incertae sedis</taxon>
        <taxon>Mucoromycota</taxon>
        <taxon>Mucoromycotina</taxon>
        <taxon>Mucoromycetes</taxon>
        <taxon>Mucorales</taxon>
        <taxon>Mucorineae</taxon>
        <taxon>Rhizopodaceae</taxon>
        <taxon>Rhizopus</taxon>
    </lineage>
</organism>